<keyword evidence="2 5" id="KW-0812">Transmembrane</keyword>
<dbReference type="InterPro" id="IPR013525">
    <property type="entry name" value="ABC2_TM"/>
</dbReference>
<dbReference type="AlphaFoldDB" id="A0A3E0B078"/>
<comment type="subcellular location">
    <subcellularLocation>
        <location evidence="1">Membrane</location>
        <topology evidence="1">Multi-pass membrane protein</topology>
    </subcellularLocation>
</comment>
<organism evidence="7 8">
    <name type="scientific">Jeotgalicoccus halotolerans</name>
    <dbReference type="NCBI Taxonomy" id="157227"/>
    <lineage>
        <taxon>Bacteria</taxon>
        <taxon>Bacillati</taxon>
        <taxon>Bacillota</taxon>
        <taxon>Bacilli</taxon>
        <taxon>Bacillales</taxon>
        <taxon>Staphylococcaceae</taxon>
        <taxon>Jeotgalicoccus</taxon>
    </lineage>
</organism>
<comment type="caution">
    <text evidence="7">The sequence shown here is derived from an EMBL/GenBank/DDBJ whole genome shotgun (WGS) entry which is preliminary data.</text>
</comment>
<evidence type="ECO:0000256" key="1">
    <source>
        <dbReference type="ARBA" id="ARBA00004141"/>
    </source>
</evidence>
<feature type="transmembrane region" description="Helical" evidence="5">
    <location>
        <begin position="484"/>
        <end position="502"/>
    </location>
</feature>
<keyword evidence="3 5" id="KW-1133">Transmembrane helix</keyword>
<feature type="transmembrane region" description="Helical" evidence="5">
    <location>
        <begin position="114"/>
        <end position="135"/>
    </location>
</feature>
<name>A0A3E0B078_9STAP</name>
<evidence type="ECO:0000259" key="6">
    <source>
        <dbReference type="Pfam" id="PF12698"/>
    </source>
</evidence>
<feature type="transmembrane region" description="Helical" evidence="5">
    <location>
        <begin position="405"/>
        <end position="434"/>
    </location>
</feature>
<protein>
    <submittedName>
        <fullName evidence="7">ABC-2 type transport system permease protein</fullName>
    </submittedName>
</protein>
<feature type="transmembrane region" description="Helical" evidence="5">
    <location>
        <begin position="297"/>
        <end position="320"/>
    </location>
</feature>
<sequence length="520" mass="57476">MFKSILKVEAQSRLNYFKALGTGKIILYLFLAFILLVMLVPAVWMVLNIFLFNAEEVLIGKALLLLSLFLVPVLSLFLVNGIIKEMFMDKNIDSYLVLPVTPRAVFSVKLFYQFTFKVLPVVLFISLAAGLTLSARYEAPMLAVSSIVYFLFIGALSTAAAYIVVFLVTKVSSARRVGEILTLFGGVASVLPYFIIMAGGQYLRPVINMMPNVDFIFSGFLYDPEMLKYILLLLVFAAASPALIALVLNYVTAAFVKGTATAGNLEHKKTAAAETGSPVRALLKKDMTMTKRDFKEWSAVLPQYLFPFVFLFLLTSNPLIYGGESSSDDQVLISIAFAGSIMISLFVAAMNTARDARTYDFLKMMPVSGLDIAKAKYLYNFITITPMYIIITIIIYFILDVPVTTLIYAVGISVLLVLTIAPLGMLLGAMNPVVSKKNPAQRLDTAANIIISVTIFALIFLMGYMTQFTVGFNGEEYVLKHGTMLIVIGVLIILSILSYVFLLRKTGAKYDEGYNITYKD</sequence>
<dbReference type="Proteomes" id="UP000257076">
    <property type="component" value="Unassembled WGS sequence"/>
</dbReference>
<evidence type="ECO:0000313" key="8">
    <source>
        <dbReference type="Proteomes" id="UP000257076"/>
    </source>
</evidence>
<feature type="transmembrane region" description="Helical" evidence="5">
    <location>
        <begin position="446"/>
        <end position="464"/>
    </location>
</feature>
<accession>A0A3E0B078</accession>
<evidence type="ECO:0000313" key="7">
    <source>
        <dbReference type="EMBL" id="REG25378.1"/>
    </source>
</evidence>
<feature type="transmembrane region" description="Helical" evidence="5">
    <location>
        <begin position="377"/>
        <end position="399"/>
    </location>
</feature>
<feature type="transmembrane region" description="Helical" evidence="5">
    <location>
        <begin position="147"/>
        <end position="168"/>
    </location>
</feature>
<feature type="domain" description="ABC-2 type transporter transmembrane" evidence="6">
    <location>
        <begin position="324"/>
        <end position="466"/>
    </location>
</feature>
<keyword evidence="8" id="KW-1185">Reference proteome</keyword>
<evidence type="ECO:0000256" key="3">
    <source>
        <dbReference type="ARBA" id="ARBA00022989"/>
    </source>
</evidence>
<gene>
    <name evidence="7" type="ORF">DFR63_0412</name>
</gene>
<feature type="transmembrane region" description="Helical" evidence="5">
    <location>
        <begin position="332"/>
        <end position="356"/>
    </location>
</feature>
<evidence type="ECO:0000256" key="2">
    <source>
        <dbReference type="ARBA" id="ARBA00022692"/>
    </source>
</evidence>
<dbReference type="OrthoDB" id="2387130at2"/>
<proteinExistence type="predicted"/>
<evidence type="ECO:0000256" key="4">
    <source>
        <dbReference type="ARBA" id="ARBA00023136"/>
    </source>
</evidence>
<evidence type="ECO:0000256" key="5">
    <source>
        <dbReference type="SAM" id="Phobius"/>
    </source>
</evidence>
<reference evidence="7 8" key="1">
    <citation type="submission" date="2018-08" db="EMBL/GenBank/DDBJ databases">
        <title>Genomic Encyclopedia of Type Strains, Phase IV (KMG-IV): sequencing the most valuable type-strain genomes for metagenomic binning, comparative biology and taxonomic classification.</title>
        <authorList>
            <person name="Goeker M."/>
        </authorList>
    </citation>
    <scope>NUCLEOTIDE SEQUENCE [LARGE SCALE GENOMIC DNA]</scope>
    <source>
        <strain evidence="7 8">DSM 17274</strain>
    </source>
</reference>
<dbReference type="Pfam" id="PF12698">
    <property type="entry name" value="ABC2_membrane_3"/>
    <property type="match status" value="1"/>
</dbReference>
<feature type="transmembrane region" description="Helical" evidence="5">
    <location>
        <begin position="229"/>
        <end position="251"/>
    </location>
</feature>
<feature type="transmembrane region" description="Helical" evidence="5">
    <location>
        <begin position="180"/>
        <end position="203"/>
    </location>
</feature>
<dbReference type="EMBL" id="QUMW01000009">
    <property type="protein sequence ID" value="REG25378.1"/>
    <property type="molecule type" value="Genomic_DNA"/>
</dbReference>
<keyword evidence="4 5" id="KW-0472">Membrane</keyword>
<dbReference type="RefSeq" id="WP_115884073.1">
    <property type="nucleotide sequence ID" value="NZ_CBCSHX010000001.1"/>
</dbReference>
<feature type="transmembrane region" description="Helical" evidence="5">
    <location>
        <begin position="25"/>
        <end position="50"/>
    </location>
</feature>
<feature type="transmembrane region" description="Helical" evidence="5">
    <location>
        <begin position="62"/>
        <end position="83"/>
    </location>
</feature>